<comment type="caution">
    <text evidence="2">The sequence shown here is derived from an EMBL/GenBank/DDBJ whole genome shotgun (WGS) entry which is preliminary data.</text>
</comment>
<dbReference type="Proteomes" id="UP001057455">
    <property type="component" value="Unassembled WGS sequence"/>
</dbReference>
<feature type="region of interest" description="Disordered" evidence="1">
    <location>
        <begin position="64"/>
        <end position="84"/>
    </location>
</feature>
<dbReference type="EMBL" id="BLIY01000014">
    <property type="protein sequence ID" value="GFE54295.1"/>
    <property type="molecule type" value="Genomic_DNA"/>
</dbReference>
<feature type="compositionally biased region" description="Basic and acidic residues" evidence="1">
    <location>
        <begin position="65"/>
        <end position="84"/>
    </location>
</feature>
<organism evidence="2 3">
    <name type="scientific">Babesia ovis</name>
    <dbReference type="NCBI Taxonomy" id="5869"/>
    <lineage>
        <taxon>Eukaryota</taxon>
        <taxon>Sar</taxon>
        <taxon>Alveolata</taxon>
        <taxon>Apicomplexa</taxon>
        <taxon>Aconoidasida</taxon>
        <taxon>Piroplasmida</taxon>
        <taxon>Babesiidae</taxon>
        <taxon>Babesia</taxon>
    </lineage>
</organism>
<evidence type="ECO:0000313" key="3">
    <source>
        <dbReference type="Proteomes" id="UP001057455"/>
    </source>
</evidence>
<name>A0A9W5TAA2_BABOV</name>
<reference evidence="2" key="1">
    <citation type="submission" date="2019-12" db="EMBL/GenBank/DDBJ databases">
        <title>Genome sequence of Babesia ovis.</title>
        <authorList>
            <person name="Yamagishi J."/>
            <person name="Sevinc F."/>
            <person name="Xuan X."/>
        </authorList>
    </citation>
    <scope>NUCLEOTIDE SEQUENCE</scope>
    <source>
        <strain evidence="2">Selcuk</strain>
    </source>
</reference>
<keyword evidence="3" id="KW-1185">Reference proteome</keyword>
<accession>A0A9W5TAA2</accession>
<protein>
    <submittedName>
        <fullName evidence="2">Uncharacterized protein</fullName>
    </submittedName>
</protein>
<gene>
    <name evidence="2" type="ORF">BaOVIS_016990</name>
</gene>
<evidence type="ECO:0000256" key="1">
    <source>
        <dbReference type="SAM" id="MobiDB-lite"/>
    </source>
</evidence>
<sequence length="118" mass="13320">MVGCLQTRSNPVTAGDRENSVQIWKKIDIAWYFVQSLCNFKSWIKPVRIVDISLPRFSGSLKTTTEVRNRRSEDKGGPNLEESKSKALRNLSRMCSKCSTLVLPERVTESPKSEASKS</sequence>
<dbReference type="AlphaFoldDB" id="A0A9W5TAA2"/>
<proteinExistence type="predicted"/>
<evidence type="ECO:0000313" key="2">
    <source>
        <dbReference type="EMBL" id="GFE54295.1"/>
    </source>
</evidence>